<dbReference type="InterPro" id="IPR051546">
    <property type="entry name" value="Aspartate_Ammonia-Lyase"/>
</dbReference>
<comment type="caution">
    <text evidence="3">The sequence shown here is derived from an EMBL/GenBank/DDBJ whole genome shotgun (WGS) entry which is preliminary data.</text>
</comment>
<dbReference type="Proteomes" id="UP000037977">
    <property type="component" value="Unassembled WGS sequence"/>
</dbReference>
<dbReference type="SUPFAM" id="SSF48557">
    <property type="entry name" value="L-aspartase-like"/>
    <property type="match status" value="1"/>
</dbReference>
<sequence length="435" mass="48488">MSRIEIDAFGELELEDDMLYGIQTMRTVENMSFSNKRLNYYPRYIHNIARVKKAAAITNFADGLLTEKQFSAIVKACEDIQHDKYQEQFPVDVFHGGGGIGIHMNINEVISSIANSYLKNDGESVHAIQDVNCSQSTADVCATTSRLTIYQAGYGLLAELHTLIVTIQQLIEKYGSIETMARTCLQDALPIKLSEFLDGYTAVLQRRSQLFENALAPLLEVSLGGTVIGTGDGASTFYREHIINNLASLLDLPLKRHTQPIDCAQNIDVFVDVMNEVTQIANVYLKIAKDLRLLSSGPFGGFNELKLPAVQAGSSFFPGKVNPVIPEMVMQGALQVIGIQRSVQGAMEYAELYLNVFESYAVFNILDAIDMMQNITILFSTKCLKGLEVNRERCEELINSPIPYMVRLKNKIGYAQVSELLKKYSIQEIQNLNLL</sequence>
<dbReference type="Gene3D" id="1.20.200.10">
    <property type="entry name" value="Fumarase/aspartase (Central domain)"/>
    <property type="match status" value="1"/>
</dbReference>
<dbReference type="PANTHER" id="PTHR42696">
    <property type="entry name" value="ASPARTATE AMMONIA-LYASE"/>
    <property type="match status" value="1"/>
</dbReference>
<dbReference type="Pfam" id="PF00206">
    <property type="entry name" value="Lyase_1"/>
    <property type="match status" value="1"/>
</dbReference>
<dbReference type="RefSeq" id="WP_053993543.1">
    <property type="nucleotide sequence ID" value="NZ_CP065643.1"/>
</dbReference>
<dbReference type="PATRIC" id="fig|33935.3.peg.4753"/>
<dbReference type="Gene3D" id="1.10.275.10">
    <property type="entry name" value="Fumarase/aspartase (N-terminal domain)"/>
    <property type="match status" value="1"/>
</dbReference>
<feature type="domain" description="Fumarate lyase N-terminal" evidence="2">
    <location>
        <begin position="10"/>
        <end position="338"/>
    </location>
</feature>
<name>A0A0M9DLG1_9BACI</name>
<reference evidence="3 4" key="1">
    <citation type="submission" date="2015-07" db="EMBL/GenBank/DDBJ databases">
        <title>Genome sequencing project for genomic taxonomy and phylogenomics of Bacillus-like bacteria.</title>
        <authorList>
            <person name="Liu B."/>
            <person name="Wang J."/>
            <person name="Zhu Y."/>
            <person name="Liu G."/>
            <person name="Chen Q."/>
            <person name="Chen Z."/>
            <person name="Che J."/>
            <person name="Ge C."/>
            <person name="Shi H."/>
            <person name="Pan Z."/>
            <person name="Liu X."/>
        </authorList>
    </citation>
    <scope>NUCLEOTIDE SEQUENCE [LARGE SCALE GENOMIC DNA]</scope>
    <source>
        <strain evidence="3 4">DSM 54</strain>
    </source>
</reference>
<dbReference type="STRING" id="33935.ADM90_02800"/>
<dbReference type="AlphaFoldDB" id="A0A0M9DLG1"/>
<dbReference type="InterPro" id="IPR000362">
    <property type="entry name" value="Fumarate_lyase_fam"/>
</dbReference>
<organism evidence="3 4">
    <name type="scientific">Lysinibacillus macroides</name>
    <dbReference type="NCBI Taxonomy" id="33935"/>
    <lineage>
        <taxon>Bacteria</taxon>
        <taxon>Bacillati</taxon>
        <taxon>Bacillota</taxon>
        <taxon>Bacilli</taxon>
        <taxon>Bacillales</taxon>
        <taxon>Bacillaceae</taxon>
        <taxon>Lysinibacillus</taxon>
    </lineage>
</organism>
<dbReference type="EMBL" id="LGCI01000003">
    <property type="protein sequence ID" value="KOY83838.1"/>
    <property type="molecule type" value="Genomic_DNA"/>
</dbReference>
<proteinExistence type="predicted"/>
<dbReference type="InterPro" id="IPR008948">
    <property type="entry name" value="L-Aspartase-like"/>
</dbReference>
<dbReference type="GO" id="GO:0006531">
    <property type="term" value="P:aspartate metabolic process"/>
    <property type="evidence" value="ECO:0007669"/>
    <property type="project" value="TreeGrafter"/>
</dbReference>
<accession>A0A0M9DLG1</accession>
<dbReference type="GO" id="GO:0008797">
    <property type="term" value="F:aspartate ammonia-lyase activity"/>
    <property type="evidence" value="ECO:0007669"/>
    <property type="project" value="TreeGrafter"/>
</dbReference>
<dbReference type="PRINTS" id="PR00149">
    <property type="entry name" value="FUMRATELYASE"/>
</dbReference>
<dbReference type="InterPro" id="IPR024083">
    <property type="entry name" value="Fumarase/histidase_N"/>
</dbReference>
<evidence type="ECO:0000313" key="3">
    <source>
        <dbReference type="EMBL" id="KOY83838.1"/>
    </source>
</evidence>
<gene>
    <name evidence="3" type="ORF">ADM90_02800</name>
</gene>
<dbReference type="PANTHER" id="PTHR42696:SF2">
    <property type="entry name" value="ASPARTATE AMMONIA-LYASE"/>
    <property type="match status" value="1"/>
</dbReference>
<evidence type="ECO:0000256" key="1">
    <source>
        <dbReference type="ARBA" id="ARBA00023239"/>
    </source>
</evidence>
<dbReference type="OrthoDB" id="9802809at2"/>
<evidence type="ECO:0000313" key="4">
    <source>
        <dbReference type="Proteomes" id="UP000037977"/>
    </source>
</evidence>
<evidence type="ECO:0000259" key="2">
    <source>
        <dbReference type="Pfam" id="PF00206"/>
    </source>
</evidence>
<keyword evidence="4" id="KW-1185">Reference proteome</keyword>
<keyword evidence="1" id="KW-0456">Lyase</keyword>
<dbReference type="InterPro" id="IPR022761">
    <property type="entry name" value="Fumarate_lyase_N"/>
</dbReference>
<dbReference type="GO" id="GO:0005829">
    <property type="term" value="C:cytosol"/>
    <property type="evidence" value="ECO:0007669"/>
    <property type="project" value="TreeGrafter"/>
</dbReference>
<protein>
    <recommendedName>
        <fullName evidence="2">Fumarate lyase N-terminal domain-containing protein</fullName>
    </recommendedName>
</protein>